<evidence type="ECO:0000256" key="1">
    <source>
        <dbReference type="ARBA" id="ARBA00004123"/>
    </source>
</evidence>
<feature type="compositionally biased region" description="Basic and acidic residues" evidence="5">
    <location>
        <begin position="239"/>
        <end position="251"/>
    </location>
</feature>
<keyword evidence="8" id="KW-1185">Reference proteome</keyword>
<sequence length="575" mass="59493">MAHRRPGRNQWKPPRAPRSPSLSASVFPSPSTIDHRSRYNVDPLAEAGDASDPLGRFHVLIERIVTFTQRTAVAAVVDLPPTHGCHHEAALSLATAQLAAAHAEALAALAAREADIAALQAQLRQVTAERDALRAAASRHPSGADAAVDPAVEASGLSEDGGKVPLSHADSAPWTARDRCRDATVRVSPVALAPKRRRAGGPVERDPGLGPDPEDQKRLRLSQAATQACPLGWPSYANDARDDERGGRGDDGGGLIDRNSKDMPEDVPPGSPESPERSPEEPRPPAASIELPEARKAPPARSRRVARSPPSPQMAMAAADPPPSAPQPVPATPPPRRAPPMSGPPSSPHSGSSPELASATAHRRSRLPRGGNAASGPWRPADPPLREGFARARPAPTARALAASAAVASAAAGSTAAGSTTAGSTAATASMPRRSSGSVAPSSVDAAPDRPLDRAPSGRRGGAASTGGVPPQPEPAVVYDTVVRNRAARARMHAVDCPCCRDYYTAVGPLPRPAGAVASAAADRLQLVSRHRHVAPPPQTPSGFWELDFPPTAPQGNDSPPSRAMAGDGLPRRGP</sequence>
<evidence type="ECO:0000256" key="2">
    <source>
        <dbReference type="ARBA" id="ARBA00022763"/>
    </source>
</evidence>
<evidence type="ECO:0000313" key="7">
    <source>
        <dbReference type="EMBL" id="RKP00773.1"/>
    </source>
</evidence>
<dbReference type="GO" id="GO:0003684">
    <property type="term" value="F:damaged DNA binding"/>
    <property type="evidence" value="ECO:0007669"/>
    <property type="project" value="TreeGrafter"/>
</dbReference>
<accession>A0A4P9X6G9</accession>
<dbReference type="GO" id="GO:0010792">
    <property type="term" value="P:DNA double-strand break processing involved in repair via single-strand annealing"/>
    <property type="evidence" value="ECO:0007669"/>
    <property type="project" value="TreeGrafter"/>
</dbReference>
<gene>
    <name evidence="7" type="ORF">CXG81DRAFT_19318</name>
</gene>
<feature type="compositionally biased region" description="Basic and acidic residues" evidence="5">
    <location>
        <begin position="274"/>
        <end position="283"/>
    </location>
</feature>
<feature type="domain" description="DNA endonuclease activator Ctp1 C-terminal" evidence="6">
    <location>
        <begin position="523"/>
        <end position="552"/>
    </location>
</feature>
<evidence type="ECO:0000256" key="4">
    <source>
        <dbReference type="SAM" id="Coils"/>
    </source>
</evidence>
<dbReference type="AlphaFoldDB" id="A0A4P9X6G9"/>
<evidence type="ECO:0000256" key="3">
    <source>
        <dbReference type="ARBA" id="ARBA00023242"/>
    </source>
</evidence>
<dbReference type="PANTHER" id="PTHR15107">
    <property type="entry name" value="RETINOBLASTOMA BINDING PROTEIN 8"/>
    <property type="match status" value="1"/>
</dbReference>
<feature type="coiled-coil region" evidence="4">
    <location>
        <begin position="109"/>
        <end position="136"/>
    </location>
</feature>
<dbReference type="STRING" id="1555241.A0A4P9X6G9"/>
<comment type="subcellular location">
    <subcellularLocation>
        <location evidence="1">Nucleus</location>
    </subcellularLocation>
</comment>
<evidence type="ECO:0000313" key="8">
    <source>
        <dbReference type="Proteomes" id="UP000274922"/>
    </source>
</evidence>
<name>A0A4P9X6G9_9FUNG</name>
<dbReference type="InterPro" id="IPR013882">
    <property type="entry name" value="Ctp1_C"/>
</dbReference>
<feature type="compositionally biased region" description="Pro residues" evidence="5">
    <location>
        <begin position="320"/>
        <end position="347"/>
    </location>
</feature>
<evidence type="ECO:0000256" key="5">
    <source>
        <dbReference type="SAM" id="MobiDB-lite"/>
    </source>
</evidence>
<reference evidence="8" key="1">
    <citation type="journal article" date="2018" name="Nat. Microbiol.">
        <title>Leveraging single-cell genomics to expand the fungal tree of life.</title>
        <authorList>
            <person name="Ahrendt S.R."/>
            <person name="Quandt C.A."/>
            <person name="Ciobanu D."/>
            <person name="Clum A."/>
            <person name="Salamov A."/>
            <person name="Andreopoulos B."/>
            <person name="Cheng J.F."/>
            <person name="Woyke T."/>
            <person name="Pelin A."/>
            <person name="Henrissat B."/>
            <person name="Reynolds N.K."/>
            <person name="Benny G.L."/>
            <person name="Smith M.E."/>
            <person name="James T.Y."/>
            <person name="Grigoriev I.V."/>
        </authorList>
    </citation>
    <scope>NUCLEOTIDE SEQUENCE [LARGE SCALE GENOMIC DNA]</scope>
    <source>
        <strain evidence="8">ATCC 52028</strain>
    </source>
</reference>
<keyword evidence="4" id="KW-0175">Coiled coil</keyword>
<feature type="domain" description="DNA endonuclease activator Ctp1 C-terminal" evidence="6">
    <location>
        <begin position="479"/>
        <end position="514"/>
    </location>
</feature>
<feature type="compositionally biased region" description="Low complexity" evidence="5">
    <location>
        <begin position="391"/>
        <end position="430"/>
    </location>
</feature>
<dbReference type="EMBL" id="ML014199">
    <property type="protein sequence ID" value="RKP00773.1"/>
    <property type="molecule type" value="Genomic_DNA"/>
</dbReference>
<dbReference type="Proteomes" id="UP000274922">
    <property type="component" value="Unassembled WGS sequence"/>
</dbReference>
<protein>
    <recommendedName>
        <fullName evidence="6">DNA endonuclease activator Ctp1 C-terminal domain-containing protein</fullName>
    </recommendedName>
</protein>
<dbReference type="OrthoDB" id="5801062at2759"/>
<dbReference type="InterPro" id="IPR033316">
    <property type="entry name" value="RBBP8-like"/>
</dbReference>
<keyword evidence="2" id="KW-0227">DNA damage</keyword>
<evidence type="ECO:0000259" key="6">
    <source>
        <dbReference type="Pfam" id="PF08573"/>
    </source>
</evidence>
<keyword evidence="3" id="KW-0539">Nucleus</keyword>
<organism evidence="7 8">
    <name type="scientific">Caulochytrium protostelioides</name>
    <dbReference type="NCBI Taxonomy" id="1555241"/>
    <lineage>
        <taxon>Eukaryota</taxon>
        <taxon>Fungi</taxon>
        <taxon>Fungi incertae sedis</taxon>
        <taxon>Chytridiomycota</taxon>
        <taxon>Chytridiomycota incertae sedis</taxon>
        <taxon>Chytridiomycetes</taxon>
        <taxon>Caulochytriales</taxon>
        <taxon>Caulochytriaceae</taxon>
        <taxon>Caulochytrium</taxon>
    </lineage>
</organism>
<dbReference type="PANTHER" id="PTHR15107:SF0">
    <property type="entry name" value="DNA ENDONUCLEASE ACTIVATOR CTP1 C-TERMINAL DOMAIN-CONTAINING PROTEIN"/>
    <property type="match status" value="1"/>
</dbReference>
<feature type="region of interest" description="Disordered" evidence="5">
    <location>
        <begin position="154"/>
        <end position="477"/>
    </location>
</feature>
<proteinExistence type="predicted"/>
<dbReference type="GO" id="GO:0005634">
    <property type="term" value="C:nucleus"/>
    <property type="evidence" value="ECO:0007669"/>
    <property type="project" value="UniProtKB-SubCell"/>
</dbReference>
<dbReference type="Pfam" id="PF08573">
    <property type="entry name" value="SAE2"/>
    <property type="match status" value="2"/>
</dbReference>
<feature type="region of interest" description="Disordered" evidence="5">
    <location>
        <begin position="1"/>
        <end position="31"/>
    </location>
</feature>
<feature type="region of interest" description="Disordered" evidence="5">
    <location>
        <begin position="533"/>
        <end position="575"/>
    </location>
</feature>